<dbReference type="Pfam" id="PF16363">
    <property type="entry name" value="GDP_Man_Dehyd"/>
    <property type="match status" value="1"/>
</dbReference>
<dbReference type="GO" id="GO:0042351">
    <property type="term" value="P:'de novo' GDP-L-fucose biosynthetic process"/>
    <property type="evidence" value="ECO:0007669"/>
    <property type="project" value="TreeGrafter"/>
</dbReference>
<comment type="cofactor">
    <cofactor evidence="2 7">
        <name>NADP(+)</name>
        <dbReference type="ChEBI" id="CHEBI:58349"/>
    </cofactor>
</comment>
<evidence type="ECO:0000256" key="5">
    <source>
        <dbReference type="ARBA" id="ARBA00023239"/>
    </source>
</evidence>
<protein>
    <recommendedName>
        <fullName evidence="4 7">GDP-mannose 4,6-dehydratase</fullName>
        <ecNumber evidence="4 7">4.2.1.47</ecNumber>
    </recommendedName>
    <alternativeName>
        <fullName evidence="7">GDP-D-mannose dehydratase</fullName>
    </alternativeName>
</protein>
<comment type="similarity">
    <text evidence="3 7">Belongs to the NAD(P)-dependent epimerase/dehydratase family. GDP-mannose 4,6-dehydratase subfamily.</text>
</comment>
<dbReference type="InterPro" id="IPR016040">
    <property type="entry name" value="NAD(P)-bd_dom"/>
</dbReference>
<organism evidence="9 10">
    <name type="scientific">Candidatus Shapirobacteria bacterium GW2011_GWE1_38_92</name>
    <dbReference type="NCBI Taxonomy" id="1618489"/>
    <lineage>
        <taxon>Bacteria</taxon>
        <taxon>Candidatus Shapironibacteriota</taxon>
    </lineage>
</organism>
<dbReference type="SUPFAM" id="SSF51735">
    <property type="entry name" value="NAD(P)-binding Rossmann-fold domains"/>
    <property type="match status" value="1"/>
</dbReference>
<dbReference type="InterPro" id="IPR006368">
    <property type="entry name" value="GDP_Man_deHydtase"/>
</dbReference>
<dbReference type="Gene3D" id="3.90.25.10">
    <property type="entry name" value="UDP-galactose 4-epimerase, domain 1"/>
    <property type="match status" value="1"/>
</dbReference>
<sequence>MAKNQRKKIAFITGITGQDGSYLAELLLKKKYEVHGLIRRSSVFNAQRINHLELFLHYGDLADSGSLEAVLSKVKPDEIYNLAAQSHVQISFEIPEYTADVTGLGVLRLLEAMRRHCPRAKFYQASSSEMFGAVKETPQNENTPFNAQSPYGIAKVFAHESVGCYRDAYGLFACCGVSFNHESPRRGENFVTRKITKSIAGIKAGIQDEIFLGNLDAKRDWGFAPEFAEAMWLMLQQEKPDDFVIATGEVHTVREFVKAAFNCAGIKNWKKYIEIDPRFYRPNEVNVLQGDASKARKILGWKPRVTFKELVEIMMKEELKNENLLSG</sequence>
<dbReference type="EC" id="4.2.1.47" evidence="4 7"/>
<feature type="domain" description="NAD(P)-binding" evidence="8">
    <location>
        <begin position="11"/>
        <end position="314"/>
    </location>
</feature>
<dbReference type="NCBIfam" id="TIGR01472">
    <property type="entry name" value="gmd"/>
    <property type="match status" value="1"/>
</dbReference>
<comment type="function">
    <text evidence="6 7">Catalyzes the conversion of GDP-D-mannose to GDP-4-dehydro-6-deoxy-D-mannose.</text>
</comment>
<keyword evidence="7" id="KW-0521">NADP</keyword>
<gene>
    <name evidence="7" type="primary">gmd</name>
    <name evidence="9" type="ORF">UT14_C0001G0021</name>
</gene>
<evidence type="ECO:0000256" key="7">
    <source>
        <dbReference type="HAMAP-Rule" id="MF_00955"/>
    </source>
</evidence>
<evidence type="ECO:0000259" key="8">
    <source>
        <dbReference type="Pfam" id="PF16363"/>
    </source>
</evidence>
<keyword evidence="5 7" id="KW-0456">Lyase</keyword>
<proteinExistence type="inferred from homology"/>
<dbReference type="HAMAP" id="MF_00955">
    <property type="entry name" value="GDP_Man_dehydratase"/>
    <property type="match status" value="1"/>
</dbReference>
<accession>A0A0G0LLV6</accession>
<dbReference type="InterPro" id="IPR036291">
    <property type="entry name" value="NAD(P)-bd_dom_sf"/>
</dbReference>
<dbReference type="EMBL" id="LBVR01000001">
    <property type="protein sequence ID" value="KKQ92878.1"/>
    <property type="molecule type" value="Genomic_DNA"/>
</dbReference>
<evidence type="ECO:0000313" key="9">
    <source>
        <dbReference type="EMBL" id="KKQ92878.1"/>
    </source>
</evidence>
<dbReference type="Gene3D" id="3.40.50.720">
    <property type="entry name" value="NAD(P)-binding Rossmann-like Domain"/>
    <property type="match status" value="1"/>
</dbReference>
<name>A0A0G0LLV6_9BACT</name>
<comment type="caution">
    <text evidence="7">Lacks conserved residue(s) required for the propagation of feature annotation.</text>
</comment>
<evidence type="ECO:0000256" key="3">
    <source>
        <dbReference type="ARBA" id="ARBA00009263"/>
    </source>
</evidence>
<dbReference type="GO" id="GO:0008446">
    <property type="term" value="F:GDP-mannose 4,6-dehydratase activity"/>
    <property type="evidence" value="ECO:0007669"/>
    <property type="project" value="UniProtKB-UniRule"/>
</dbReference>
<dbReference type="Proteomes" id="UP000033841">
    <property type="component" value="Unassembled WGS sequence"/>
</dbReference>
<evidence type="ECO:0000256" key="6">
    <source>
        <dbReference type="ARBA" id="ARBA00059383"/>
    </source>
</evidence>
<dbReference type="GO" id="GO:0070401">
    <property type="term" value="F:NADP+ binding"/>
    <property type="evidence" value="ECO:0007669"/>
    <property type="project" value="UniProtKB-UniRule"/>
</dbReference>
<evidence type="ECO:0000313" key="10">
    <source>
        <dbReference type="Proteomes" id="UP000033841"/>
    </source>
</evidence>
<dbReference type="CDD" id="cd05260">
    <property type="entry name" value="GDP_MD_SDR_e"/>
    <property type="match status" value="1"/>
</dbReference>
<evidence type="ECO:0000256" key="4">
    <source>
        <dbReference type="ARBA" id="ARBA00011989"/>
    </source>
</evidence>
<dbReference type="PATRIC" id="fig|1618489.3.peg.22"/>
<dbReference type="AlphaFoldDB" id="A0A0G0LLV6"/>
<evidence type="ECO:0000256" key="2">
    <source>
        <dbReference type="ARBA" id="ARBA00001937"/>
    </source>
</evidence>
<reference evidence="9 10" key="1">
    <citation type="journal article" date="2015" name="Nature">
        <title>rRNA introns, odd ribosomes, and small enigmatic genomes across a large radiation of phyla.</title>
        <authorList>
            <person name="Brown C.T."/>
            <person name="Hug L.A."/>
            <person name="Thomas B.C."/>
            <person name="Sharon I."/>
            <person name="Castelle C.J."/>
            <person name="Singh A."/>
            <person name="Wilkins M.J."/>
            <person name="Williams K.H."/>
            <person name="Banfield J.F."/>
        </authorList>
    </citation>
    <scope>NUCLEOTIDE SEQUENCE [LARGE SCALE GENOMIC DNA]</scope>
</reference>
<dbReference type="PANTHER" id="PTHR43715">
    <property type="entry name" value="GDP-MANNOSE 4,6-DEHYDRATASE"/>
    <property type="match status" value="1"/>
</dbReference>
<dbReference type="FunFam" id="3.40.50.720:FF:000924">
    <property type="entry name" value="GDP-mannose 4,6 dehydratase"/>
    <property type="match status" value="1"/>
</dbReference>
<dbReference type="PANTHER" id="PTHR43715:SF1">
    <property type="entry name" value="GDP-MANNOSE 4,6 DEHYDRATASE"/>
    <property type="match status" value="1"/>
</dbReference>
<comment type="caution">
    <text evidence="9">The sequence shown here is derived from an EMBL/GenBank/DDBJ whole genome shotgun (WGS) entry which is preliminary data.</text>
</comment>
<comment type="catalytic activity">
    <reaction evidence="1 7">
        <text>GDP-alpha-D-mannose = GDP-4-dehydro-alpha-D-rhamnose + H2O</text>
        <dbReference type="Rhea" id="RHEA:23820"/>
        <dbReference type="ChEBI" id="CHEBI:15377"/>
        <dbReference type="ChEBI" id="CHEBI:57527"/>
        <dbReference type="ChEBI" id="CHEBI:57964"/>
        <dbReference type="EC" id="4.2.1.47"/>
    </reaction>
</comment>
<evidence type="ECO:0000256" key="1">
    <source>
        <dbReference type="ARBA" id="ARBA00000188"/>
    </source>
</evidence>